<dbReference type="AlphaFoldDB" id="A0A1X9LVM9"/>
<proteinExistence type="predicted"/>
<dbReference type="Gene3D" id="3.40.50.1820">
    <property type="entry name" value="alpha/beta hydrolase"/>
    <property type="match status" value="1"/>
</dbReference>
<dbReference type="InterPro" id="IPR029058">
    <property type="entry name" value="AB_hydrolase_fold"/>
</dbReference>
<organism evidence="1 2">
    <name type="scientific">Cnuibacter physcomitrellae</name>
    <dbReference type="NCBI Taxonomy" id="1619308"/>
    <lineage>
        <taxon>Bacteria</taxon>
        <taxon>Bacillati</taxon>
        <taxon>Actinomycetota</taxon>
        <taxon>Actinomycetes</taxon>
        <taxon>Micrococcales</taxon>
        <taxon>Microbacteriaceae</taxon>
        <taxon>Cnuibacter</taxon>
    </lineage>
</organism>
<dbReference type="STRING" id="1619308.B5808_12375"/>
<dbReference type="SUPFAM" id="SSF53474">
    <property type="entry name" value="alpha/beta-Hydrolases"/>
    <property type="match status" value="1"/>
</dbReference>
<name>A0A1X9LVM9_9MICO</name>
<keyword evidence="2" id="KW-1185">Reference proteome</keyword>
<dbReference type="KEGG" id="cphy:B5808_12375"/>
<reference evidence="1 2" key="1">
    <citation type="submission" date="2017-04" db="EMBL/GenBank/DDBJ databases">
        <authorList>
            <person name="Afonso C.L."/>
            <person name="Miller P.J."/>
            <person name="Scott M.A."/>
            <person name="Spackman E."/>
            <person name="Goraichik I."/>
            <person name="Dimitrov K.M."/>
            <person name="Suarez D.L."/>
            <person name="Swayne D.E."/>
        </authorList>
    </citation>
    <scope>NUCLEOTIDE SEQUENCE [LARGE SCALE GENOMIC DNA]</scope>
    <source>
        <strain evidence="2">XA(T)</strain>
    </source>
</reference>
<dbReference type="EMBL" id="CP020715">
    <property type="protein sequence ID" value="ARJ07359.1"/>
    <property type="molecule type" value="Genomic_DNA"/>
</dbReference>
<protein>
    <recommendedName>
        <fullName evidence="3">Alpha/beta hydrolase</fullName>
    </recommendedName>
</protein>
<sequence>MRSATWMARDLATAARLQAAGMRRLESPDDFTTGSRRPVLAVPGVYETWRFMLPLVRLLHGGGHPVHVLPDLAHNSRPIADSAELVMGIVDRLDLEDVFVVAHSKGGLIGKYAMVRLDPAERITRMLAVATPFSGSRLATIAPSRALRAFRADDPITRLLVAEAEVNSRITSIYPAQDPLVPEGSELPGADNIRLPIGGHWSPLVHPTTLAVALALAADEPLR</sequence>
<dbReference type="Proteomes" id="UP000192775">
    <property type="component" value="Chromosome"/>
</dbReference>
<evidence type="ECO:0000313" key="2">
    <source>
        <dbReference type="Proteomes" id="UP000192775"/>
    </source>
</evidence>
<evidence type="ECO:0000313" key="1">
    <source>
        <dbReference type="EMBL" id="ARJ07359.1"/>
    </source>
</evidence>
<accession>A0A1X9LVM9</accession>
<evidence type="ECO:0008006" key="3">
    <source>
        <dbReference type="Google" id="ProtNLM"/>
    </source>
</evidence>
<gene>
    <name evidence="1" type="ORF">B5808_12375</name>
</gene>